<dbReference type="EMBL" id="BJWA01000003">
    <property type="protein sequence ID" value="GEL79434.1"/>
    <property type="molecule type" value="Genomic_DNA"/>
</dbReference>
<dbReference type="AlphaFoldDB" id="A0A1I4K8R9"/>
<evidence type="ECO:0000313" key="1">
    <source>
        <dbReference type="EMBL" id="GEL79434.1"/>
    </source>
</evidence>
<reference evidence="1 4" key="2">
    <citation type="submission" date="2019-07" db="EMBL/GenBank/DDBJ databases">
        <title>Whole genome shotgun sequence of Enterococcus mundtii NBRC 100490.</title>
        <authorList>
            <person name="Hosoyama A."/>
            <person name="Uohara A."/>
            <person name="Ohji S."/>
            <person name="Ichikawa N."/>
        </authorList>
    </citation>
    <scope>NUCLEOTIDE SEQUENCE [LARGE SCALE GENOMIC DNA]</scope>
    <source>
        <strain evidence="1 4">NBRC 100490</strain>
    </source>
</reference>
<dbReference type="GeneID" id="60998848"/>
<evidence type="ECO:0000313" key="4">
    <source>
        <dbReference type="Proteomes" id="UP000321175"/>
    </source>
</evidence>
<dbReference type="Proteomes" id="UP000195024">
    <property type="component" value="Unassembled WGS sequence"/>
</dbReference>
<reference evidence="2 3" key="1">
    <citation type="submission" date="2017-05" db="EMBL/GenBank/DDBJ databases">
        <title>The Genome Sequence of Enterococcus mundtii 6B1_DIV0119.</title>
        <authorList>
            <consortium name="The Broad Institute Genomics Platform"/>
            <consortium name="The Broad Institute Genomic Center for Infectious Diseases"/>
            <person name="Earl A."/>
            <person name="Manson A."/>
            <person name="Schwartman J."/>
            <person name="Gilmore M."/>
            <person name="Abouelleil A."/>
            <person name="Cao P."/>
            <person name="Chapman S."/>
            <person name="Cusick C."/>
            <person name="Shea T."/>
            <person name="Young S."/>
            <person name="Neafsey D."/>
            <person name="Nusbaum C."/>
            <person name="Birren B."/>
        </authorList>
    </citation>
    <scope>NUCLEOTIDE SEQUENCE [LARGE SCALE GENOMIC DNA]</scope>
    <source>
        <strain evidence="2 3">6B1_DIV0119</strain>
    </source>
</reference>
<evidence type="ECO:0000313" key="3">
    <source>
        <dbReference type="Proteomes" id="UP000195024"/>
    </source>
</evidence>
<keyword evidence="4" id="KW-1185">Reference proteome</keyword>
<organism evidence="2 3">
    <name type="scientific">Enterococcus mundtii</name>
    <dbReference type="NCBI Taxonomy" id="53346"/>
    <lineage>
        <taxon>Bacteria</taxon>
        <taxon>Bacillati</taxon>
        <taxon>Bacillota</taxon>
        <taxon>Bacilli</taxon>
        <taxon>Lactobacillales</taxon>
        <taxon>Enterococcaceae</taxon>
        <taxon>Enterococcus</taxon>
    </lineage>
</organism>
<comment type="caution">
    <text evidence="2">The sequence shown here is derived from an EMBL/GenBank/DDBJ whole genome shotgun (WGS) entry which is preliminary data.</text>
</comment>
<proteinExistence type="predicted"/>
<dbReference type="EMBL" id="NGMS01000001">
    <property type="protein sequence ID" value="OTP28277.1"/>
    <property type="molecule type" value="Genomic_DNA"/>
</dbReference>
<protein>
    <submittedName>
        <fullName evidence="2">Uncharacterized protein</fullName>
    </submittedName>
</protein>
<gene>
    <name evidence="2" type="ORF">A5802_002017</name>
    <name evidence="1" type="ORF">EMU01_05780</name>
</gene>
<dbReference type="RefSeq" id="WP_071866028.1">
    <property type="nucleotide sequence ID" value="NZ_BJWA01000003.1"/>
</dbReference>
<evidence type="ECO:0000313" key="2">
    <source>
        <dbReference type="EMBL" id="OTP28277.1"/>
    </source>
</evidence>
<accession>A0A1I4K8R9</accession>
<sequence length="60" mass="6894">MLETSELKKDGIYMAKVFGEKELYKIKIRNILERTAVVELVDDSNKVAVVKLKDIREAVL</sequence>
<dbReference type="Proteomes" id="UP000321175">
    <property type="component" value="Unassembled WGS sequence"/>
</dbReference>
<name>A0A1I4K8R9_ENTMU</name>